<keyword evidence="5" id="KW-1185">Reference proteome</keyword>
<sequence length="335" mass="38801">MAKQRYLLSVIVPFHNDEAFITACLTSLLTQADDDMQVVIIDDGSTDSSTQQVTALVARYAHCHITFIRQENQGIATTRNVGLRHAHGEFVTFLDGDDLVSSNYYAVIKPVLLAGSDDLIDFNYARFDETPPVAPQSETAQRTPYDFSSQGLACLQPLFQRAMWHLWNRIYRHTLLADERFEDGRRYEDVIFTPFQYFKTRRISHLENTLYYYRDNRRGITRNVRPGDISDMLFALEKIRTMAEARRSEPDFQRLATGMMLNCFSEVKSMSKALHGYYYYSADTRKALKAAAVLCRGYCRPKKYWQMRYPGLDTFFSSLRRIGKKKPAAALYREE</sequence>
<evidence type="ECO:0000259" key="3">
    <source>
        <dbReference type="Pfam" id="PF00535"/>
    </source>
</evidence>
<dbReference type="CDD" id="cd00761">
    <property type="entry name" value="Glyco_tranf_GTA_type"/>
    <property type="match status" value="1"/>
</dbReference>
<keyword evidence="2 4" id="KW-0808">Transferase</keyword>
<name>A0ABX3UTC9_9GAMM</name>
<evidence type="ECO:0000256" key="1">
    <source>
        <dbReference type="ARBA" id="ARBA00022676"/>
    </source>
</evidence>
<organism evidence="4 5">
    <name type="scientific">Pantoea septica</name>
    <dbReference type="NCBI Taxonomy" id="472695"/>
    <lineage>
        <taxon>Bacteria</taxon>
        <taxon>Pseudomonadati</taxon>
        <taxon>Pseudomonadota</taxon>
        <taxon>Gammaproteobacteria</taxon>
        <taxon>Enterobacterales</taxon>
        <taxon>Erwiniaceae</taxon>
        <taxon>Pantoea</taxon>
    </lineage>
</organism>
<dbReference type="GO" id="GO:0016740">
    <property type="term" value="F:transferase activity"/>
    <property type="evidence" value="ECO:0007669"/>
    <property type="project" value="UniProtKB-KW"/>
</dbReference>
<evidence type="ECO:0000313" key="5">
    <source>
        <dbReference type="Proteomes" id="UP000193785"/>
    </source>
</evidence>
<dbReference type="RefSeq" id="WP_084883586.1">
    <property type="nucleotide sequence ID" value="NZ_MLJJ01000011.1"/>
</dbReference>
<evidence type="ECO:0000256" key="2">
    <source>
        <dbReference type="ARBA" id="ARBA00022679"/>
    </source>
</evidence>
<dbReference type="Pfam" id="PF00535">
    <property type="entry name" value="Glycos_transf_2"/>
    <property type="match status" value="1"/>
</dbReference>
<protein>
    <submittedName>
        <fullName evidence="4">Glycosyl transferase</fullName>
    </submittedName>
</protein>
<keyword evidence="1" id="KW-0328">Glycosyltransferase</keyword>
<evidence type="ECO:0000313" key="4">
    <source>
        <dbReference type="EMBL" id="ORN00301.1"/>
    </source>
</evidence>
<dbReference type="SUPFAM" id="SSF53448">
    <property type="entry name" value="Nucleotide-diphospho-sugar transferases"/>
    <property type="match status" value="1"/>
</dbReference>
<dbReference type="PANTHER" id="PTHR22916">
    <property type="entry name" value="GLYCOSYLTRANSFERASE"/>
    <property type="match status" value="1"/>
</dbReference>
<proteinExistence type="predicted"/>
<accession>A0ABX3UTC9</accession>
<dbReference type="PANTHER" id="PTHR22916:SF51">
    <property type="entry name" value="GLYCOSYLTRANSFERASE EPSH-RELATED"/>
    <property type="match status" value="1"/>
</dbReference>
<reference evidence="4 5" key="1">
    <citation type="journal article" date="2017" name="Antonie Van Leeuwenhoek">
        <title>Phylogenomic resolution of the bacterial genus Pantoea and its relationship with Erwinia and Tatumella.</title>
        <authorList>
            <person name="Palmer M."/>
            <person name="Steenkamp E.T."/>
            <person name="Coetzee M.P."/>
            <person name="Chan W.Y."/>
            <person name="van Zyl E."/>
            <person name="De Maayer P."/>
            <person name="Coutinho T.A."/>
            <person name="Blom J."/>
            <person name="Smits T.H."/>
            <person name="Duffy B."/>
            <person name="Venter S.N."/>
        </authorList>
    </citation>
    <scope>NUCLEOTIDE SEQUENCE [LARGE SCALE GENOMIC DNA]</scope>
    <source>
        <strain evidence="4 5">LMG 5345</strain>
    </source>
</reference>
<gene>
    <name evidence="4" type="ORF">HA46_07900</name>
</gene>
<comment type="caution">
    <text evidence="4">The sequence shown here is derived from an EMBL/GenBank/DDBJ whole genome shotgun (WGS) entry which is preliminary data.</text>
</comment>
<dbReference type="EMBL" id="MLJJ01000011">
    <property type="protein sequence ID" value="ORN00301.1"/>
    <property type="molecule type" value="Genomic_DNA"/>
</dbReference>
<dbReference type="Proteomes" id="UP000193785">
    <property type="component" value="Unassembled WGS sequence"/>
</dbReference>
<dbReference type="InterPro" id="IPR029044">
    <property type="entry name" value="Nucleotide-diphossugar_trans"/>
</dbReference>
<feature type="domain" description="Glycosyltransferase 2-like" evidence="3">
    <location>
        <begin position="9"/>
        <end position="142"/>
    </location>
</feature>
<dbReference type="Gene3D" id="3.90.550.10">
    <property type="entry name" value="Spore Coat Polysaccharide Biosynthesis Protein SpsA, Chain A"/>
    <property type="match status" value="1"/>
</dbReference>
<dbReference type="InterPro" id="IPR001173">
    <property type="entry name" value="Glyco_trans_2-like"/>
</dbReference>